<proteinExistence type="predicted"/>
<comment type="subcellular location">
    <subcellularLocation>
        <location evidence="1">Cell membrane</location>
        <topology evidence="1">Multi-pass membrane protein</topology>
    </subcellularLocation>
</comment>
<dbReference type="PANTHER" id="PTHR30086">
    <property type="entry name" value="ARGININE EXPORTER PROTEIN ARGO"/>
    <property type="match status" value="1"/>
</dbReference>
<feature type="transmembrane region" description="Helical" evidence="6">
    <location>
        <begin position="41"/>
        <end position="72"/>
    </location>
</feature>
<dbReference type="PANTHER" id="PTHR30086:SF19">
    <property type="entry name" value="THREONINE EFFLUX PROTEIN"/>
    <property type="match status" value="1"/>
</dbReference>
<dbReference type="Pfam" id="PF01810">
    <property type="entry name" value="LysE"/>
    <property type="match status" value="1"/>
</dbReference>
<feature type="transmembrane region" description="Helical" evidence="6">
    <location>
        <begin position="78"/>
        <end position="96"/>
    </location>
</feature>
<sequence length="206" mass="21792">MSDCSFLWGFGLVWALAVILPGPNFLVAARGGLTATRGRALLTALGIATGSVTWAASAMVGLHALFLAFAWLYGAVKILGGLYLLYVGVTVIRSALAGEARGPEAADPGRSGGYRIGLLTNLSNPKSAAFFGSMFLTLLPPQLSPVQAVATLALVFAISLSWYSLVAVGFSLGFMHRAYQRIRRPLSACIGSLMLFFGMRLIFAEK</sequence>
<evidence type="ECO:0000313" key="8">
    <source>
        <dbReference type="Proteomes" id="UP001568698"/>
    </source>
</evidence>
<keyword evidence="8" id="KW-1185">Reference proteome</keyword>
<keyword evidence="5 6" id="KW-0472">Membrane</keyword>
<evidence type="ECO:0000256" key="1">
    <source>
        <dbReference type="ARBA" id="ARBA00004651"/>
    </source>
</evidence>
<evidence type="ECO:0000256" key="3">
    <source>
        <dbReference type="ARBA" id="ARBA00022692"/>
    </source>
</evidence>
<gene>
    <name evidence="7" type="ORF">AB6M95_17515</name>
</gene>
<name>A0ABV4K9U8_9BACT</name>
<organism evidence="7 8">
    <name type="scientific">Pseudodesulfovibrio karagichevae</name>
    <dbReference type="NCBI Taxonomy" id="3239305"/>
    <lineage>
        <taxon>Bacteria</taxon>
        <taxon>Pseudomonadati</taxon>
        <taxon>Thermodesulfobacteriota</taxon>
        <taxon>Desulfovibrionia</taxon>
        <taxon>Desulfovibrionales</taxon>
        <taxon>Desulfovibrionaceae</taxon>
    </lineage>
</organism>
<keyword evidence="3 6" id="KW-0812">Transmembrane</keyword>
<evidence type="ECO:0000256" key="4">
    <source>
        <dbReference type="ARBA" id="ARBA00022989"/>
    </source>
</evidence>
<dbReference type="Proteomes" id="UP001568698">
    <property type="component" value="Unassembled WGS sequence"/>
</dbReference>
<evidence type="ECO:0000313" key="7">
    <source>
        <dbReference type="EMBL" id="MEZ7198552.1"/>
    </source>
</evidence>
<evidence type="ECO:0000256" key="5">
    <source>
        <dbReference type="ARBA" id="ARBA00023136"/>
    </source>
</evidence>
<feature type="transmembrane region" description="Helical" evidence="6">
    <location>
        <begin position="148"/>
        <end position="174"/>
    </location>
</feature>
<evidence type="ECO:0000256" key="6">
    <source>
        <dbReference type="SAM" id="Phobius"/>
    </source>
</evidence>
<keyword evidence="4 6" id="KW-1133">Transmembrane helix</keyword>
<dbReference type="InterPro" id="IPR001123">
    <property type="entry name" value="LeuE-type"/>
</dbReference>
<dbReference type="RefSeq" id="WP_371388041.1">
    <property type="nucleotide sequence ID" value="NZ_JBGLYH010000076.1"/>
</dbReference>
<dbReference type="EMBL" id="JBGLYH010000076">
    <property type="protein sequence ID" value="MEZ7198552.1"/>
    <property type="molecule type" value="Genomic_DNA"/>
</dbReference>
<feature type="transmembrane region" description="Helical" evidence="6">
    <location>
        <begin position="186"/>
        <end position="203"/>
    </location>
</feature>
<accession>A0ABV4K9U8</accession>
<evidence type="ECO:0000256" key="2">
    <source>
        <dbReference type="ARBA" id="ARBA00022475"/>
    </source>
</evidence>
<comment type="caution">
    <text evidence="7">The sequence shown here is derived from an EMBL/GenBank/DDBJ whole genome shotgun (WGS) entry which is preliminary data.</text>
</comment>
<keyword evidence="2" id="KW-1003">Cell membrane</keyword>
<feature type="transmembrane region" description="Helical" evidence="6">
    <location>
        <begin position="6"/>
        <end position="29"/>
    </location>
</feature>
<reference evidence="7 8" key="1">
    <citation type="submission" date="2024-08" db="EMBL/GenBank/DDBJ databases">
        <title>Sulfate-reducing bacteria isolated from formation water of the oil field in Kazakhstan and description of Pseudodesulfovibrio sp.</title>
        <authorList>
            <person name="Bidzhieva S.K."/>
            <person name="Tourova T.P."/>
            <person name="Grouzdev D.S."/>
            <person name="Beletsky A.V."/>
            <person name="Sokolova D.S."/>
            <person name="Samigullina S.R."/>
            <person name="Poltaraus A.B."/>
            <person name="Avtukh A.N."/>
            <person name="Tereshina V.M."/>
            <person name="Zhaparov N.S."/>
            <person name="Mardanov A.V."/>
            <person name="Nazina T.N."/>
        </authorList>
    </citation>
    <scope>NUCLEOTIDE SEQUENCE [LARGE SCALE GENOMIC DNA]</scope>
    <source>
        <strain evidence="7 8">9FUS</strain>
    </source>
</reference>
<protein>
    <submittedName>
        <fullName evidence="7">LysE family translocator</fullName>
    </submittedName>
</protein>
<feature type="transmembrane region" description="Helical" evidence="6">
    <location>
        <begin position="116"/>
        <end position="136"/>
    </location>
</feature>